<dbReference type="EMBL" id="JAHXZN010000001">
    <property type="protein sequence ID" value="MBW6530410.1"/>
    <property type="molecule type" value="Genomic_DNA"/>
</dbReference>
<feature type="domain" description="DUF6894" evidence="1">
    <location>
        <begin position="3"/>
        <end position="69"/>
    </location>
</feature>
<proteinExistence type="predicted"/>
<evidence type="ECO:0000259" key="1">
    <source>
        <dbReference type="Pfam" id="PF21834"/>
    </source>
</evidence>
<comment type="caution">
    <text evidence="2">The sequence shown here is derived from an EMBL/GenBank/DDBJ whole genome shotgun (WGS) entry which is preliminary data.</text>
</comment>
<dbReference type="Proteomes" id="UP000759103">
    <property type="component" value="Unassembled WGS sequence"/>
</dbReference>
<accession>A0ABS7BLE6</accession>
<keyword evidence="3" id="KW-1185">Reference proteome</keyword>
<sequence>MPRFFFHVTDGVDIRDEEGTELPNLKAARRVAVQYAGALLREVDSDELDRHDWVMTVTDDTGLTMFTLNIFLMLAPSISGLGDQGGGSATHAYERL</sequence>
<dbReference type="RefSeq" id="WP_219747775.1">
    <property type="nucleotide sequence ID" value="NZ_JAHXZN010000001.1"/>
</dbReference>
<evidence type="ECO:0000313" key="2">
    <source>
        <dbReference type="EMBL" id="MBW6530410.1"/>
    </source>
</evidence>
<organism evidence="2 3">
    <name type="scientific">Sphingomonas citri</name>
    <dbReference type="NCBI Taxonomy" id="2862499"/>
    <lineage>
        <taxon>Bacteria</taxon>
        <taxon>Pseudomonadati</taxon>
        <taxon>Pseudomonadota</taxon>
        <taxon>Alphaproteobacteria</taxon>
        <taxon>Sphingomonadales</taxon>
        <taxon>Sphingomonadaceae</taxon>
        <taxon>Sphingomonas</taxon>
    </lineage>
</organism>
<gene>
    <name evidence="2" type="ORF">KZ820_06655</name>
</gene>
<name>A0ABS7BLE6_9SPHN</name>
<dbReference type="InterPro" id="IPR054189">
    <property type="entry name" value="DUF6894"/>
</dbReference>
<evidence type="ECO:0000313" key="3">
    <source>
        <dbReference type="Proteomes" id="UP000759103"/>
    </source>
</evidence>
<reference evidence="2 3" key="1">
    <citation type="submission" date="2021-07" db="EMBL/GenBank/DDBJ databases">
        <title>Sphingomonas sp.</title>
        <authorList>
            <person name="Feng G."/>
            <person name="Li J."/>
            <person name="Pan M."/>
        </authorList>
    </citation>
    <scope>NUCLEOTIDE SEQUENCE [LARGE SCALE GENOMIC DNA]</scope>
    <source>
        <strain evidence="2 3">RRHST34</strain>
    </source>
</reference>
<dbReference type="Pfam" id="PF21834">
    <property type="entry name" value="DUF6894"/>
    <property type="match status" value="1"/>
</dbReference>
<protein>
    <recommendedName>
        <fullName evidence="1">DUF6894 domain-containing protein</fullName>
    </recommendedName>
</protein>